<dbReference type="GO" id="GO:0005737">
    <property type="term" value="C:cytoplasm"/>
    <property type="evidence" value="ECO:0007669"/>
    <property type="project" value="TreeGrafter"/>
</dbReference>
<dbReference type="Gene3D" id="1.20.1440.100">
    <property type="entry name" value="SG protein - dephosphorylation function"/>
    <property type="match status" value="1"/>
</dbReference>
<dbReference type="InterPro" id="IPR050582">
    <property type="entry name" value="HAD-like_SerB"/>
</dbReference>
<dbReference type="NCBIfam" id="TIGR01488">
    <property type="entry name" value="HAD-SF-IB"/>
    <property type="match status" value="1"/>
</dbReference>
<keyword evidence="3" id="KW-1185">Reference proteome</keyword>
<dbReference type="InterPro" id="IPR023214">
    <property type="entry name" value="HAD_sf"/>
</dbReference>
<evidence type="ECO:0000256" key="1">
    <source>
        <dbReference type="ARBA" id="ARBA00022723"/>
    </source>
</evidence>
<dbReference type="PANTHER" id="PTHR43344:SF14">
    <property type="entry name" value="HAD-IB FAMILY HYDROLASE"/>
    <property type="match status" value="1"/>
</dbReference>
<dbReference type="NCBIfam" id="TIGR01490">
    <property type="entry name" value="HAD-SF-IB-hyp1"/>
    <property type="match status" value="1"/>
</dbReference>
<dbReference type="GO" id="GO:0036424">
    <property type="term" value="F:L-phosphoserine phosphatase activity"/>
    <property type="evidence" value="ECO:0007669"/>
    <property type="project" value="TreeGrafter"/>
</dbReference>
<sequence length="227" mass="26203">MNTKLNETRRILSVFDFDGTLTYRDSFIPFLRFAFGKRVFARRMMHLVLPSARCVQRKLTRDELKERLIATFLSGADVTWIQEKAEAFCRRKWDTLMRKSGLQGVAAELYSGAEVTLCSASPEIVLRPFAERLGVKLIGTQLEVENGKLTGKINGHNCRCHYKVQRLESVYGSLNQYYVRAWGDTRGDYELLASANDAHWRHFHPSWLRRKPLSQRLLLSGVTKIHP</sequence>
<dbReference type="RefSeq" id="WP_039353233.1">
    <property type="nucleotide sequence ID" value="NZ_JSXC01000049.1"/>
</dbReference>
<organism evidence="2 3">
    <name type="scientific">Pectobacterium fontis</name>
    <dbReference type="NCBI Taxonomy" id="2558042"/>
    <lineage>
        <taxon>Bacteria</taxon>
        <taxon>Pseudomonadati</taxon>
        <taxon>Pseudomonadota</taxon>
        <taxon>Gammaproteobacteria</taxon>
        <taxon>Enterobacterales</taxon>
        <taxon>Pectobacteriaceae</taxon>
        <taxon>Pectobacterium</taxon>
    </lineage>
</organism>
<dbReference type="Proteomes" id="UP000053038">
    <property type="component" value="Unassembled WGS sequence"/>
</dbReference>
<dbReference type="OrthoDB" id="9784466at2"/>
<dbReference type="SUPFAM" id="SSF56784">
    <property type="entry name" value="HAD-like"/>
    <property type="match status" value="1"/>
</dbReference>
<keyword evidence="2" id="KW-0378">Hydrolase</keyword>
<dbReference type="PANTHER" id="PTHR43344">
    <property type="entry name" value="PHOSPHOSERINE PHOSPHATASE"/>
    <property type="match status" value="1"/>
</dbReference>
<dbReference type="GO" id="GO:0000287">
    <property type="term" value="F:magnesium ion binding"/>
    <property type="evidence" value="ECO:0007669"/>
    <property type="project" value="TreeGrafter"/>
</dbReference>
<evidence type="ECO:0000313" key="3">
    <source>
        <dbReference type="Proteomes" id="UP000053038"/>
    </source>
</evidence>
<keyword evidence="1" id="KW-0479">Metal-binding</keyword>
<dbReference type="InterPro" id="IPR006385">
    <property type="entry name" value="HAD_hydro_SerB1"/>
</dbReference>
<name>A0A7V8L3L8_9GAMM</name>
<dbReference type="CDD" id="cd02612">
    <property type="entry name" value="HAD_PGPPase"/>
    <property type="match status" value="1"/>
</dbReference>
<dbReference type="EMBL" id="JSXC01000049">
    <property type="protein sequence ID" value="KHN49728.1"/>
    <property type="molecule type" value="Genomic_DNA"/>
</dbReference>
<dbReference type="Gene3D" id="3.40.50.1000">
    <property type="entry name" value="HAD superfamily/HAD-like"/>
    <property type="match status" value="1"/>
</dbReference>
<proteinExistence type="predicted"/>
<protein>
    <submittedName>
        <fullName evidence="2">HAD family hydrolase</fullName>
    </submittedName>
</protein>
<dbReference type="AlphaFoldDB" id="A0A7V8L3L8"/>
<reference evidence="2 3" key="1">
    <citation type="submission" date="2014-10" db="EMBL/GenBank/DDBJ databases">
        <title>Genome sequence of Pectobacterium carotovorum M022.</title>
        <authorList>
            <person name="Chan K.-G."/>
            <person name="Tan W.-S."/>
        </authorList>
    </citation>
    <scope>NUCLEOTIDE SEQUENCE [LARGE SCALE GENOMIC DNA]</scope>
    <source>
        <strain evidence="2 3">M022</strain>
    </source>
</reference>
<accession>A0A7V8L3L8</accession>
<dbReference type="GO" id="GO:0006564">
    <property type="term" value="P:L-serine biosynthetic process"/>
    <property type="evidence" value="ECO:0007669"/>
    <property type="project" value="TreeGrafter"/>
</dbReference>
<dbReference type="InterPro" id="IPR036412">
    <property type="entry name" value="HAD-like_sf"/>
</dbReference>
<dbReference type="Pfam" id="PF12710">
    <property type="entry name" value="HAD"/>
    <property type="match status" value="1"/>
</dbReference>
<evidence type="ECO:0000313" key="2">
    <source>
        <dbReference type="EMBL" id="KHN49728.1"/>
    </source>
</evidence>
<comment type="caution">
    <text evidence="2">The sequence shown here is derived from an EMBL/GenBank/DDBJ whole genome shotgun (WGS) entry which is preliminary data.</text>
</comment>
<gene>
    <name evidence="2" type="ORF">OI69_17145</name>
</gene>